<reference evidence="5" key="1">
    <citation type="submission" date="2020-12" db="EMBL/GenBank/DDBJ databases">
        <title>PHA producing bacteria isolated from mangrove.</title>
        <authorList>
            <person name="Zheng W."/>
            <person name="Yu S."/>
            <person name="Huang Y."/>
        </authorList>
    </citation>
    <scope>NUCLEOTIDE SEQUENCE</scope>
    <source>
        <strain evidence="5">GN22-4</strain>
    </source>
</reference>
<evidence type="ECO:0000256" key="3">
    <source>
        <dbReference type="ARBA" id="ARBA00022840"/>
    </source>
</evidence>
<evidence type="ECO:0000259" key="4">
    <source>
        <dbReference type="PROSITE" id="PS50893"/>
    </source>
</evidence>
<dbReference type="PANTHER" id="PTHR42939">
    <property type="entry name" value="ABC TRANSPORTER ATP-BINDING PROTEIN ALBC-RELATED"/>
    <property type="match status" value="1"/>
</dbReference>
<dbReference type="InterPro" id="IPR003439">
    <property type="entry name" value="ABC_transporter-like_ATP-bd"/>
</dbReference>
<protein>
    <submittedName>
        <fullName evidence="5">ABC transporter ATP-binding protein</fullName>
    </submittedName>
</protein>
<dbReference type="GO" id="GO:0016887">
    <property type="term" value="F:ATP hydrolysis activity"/>
    <property type="evidence" value="ECO:0007669"/>
    <property type="project" value="InterPro"/>
</dbReference>
<organism evidence="5 6">
    <name type="scientific">Priestia flexa</name>
    <dbReference type="NCBI Taxonomy" id="86664"/>
    <lineage>
        <taxon>Bacteria</taxon>
        <taxon>Bacillati</taxon>
        <taxon>Bacillota</taxon>
        <taxon>Bacilli</taxon>
        <taxon>Bacillales</taxon>
        <taxon>Bacillaceae</taxon>
        <taxon>Priestia</taxon>
    </lineage>
</organism>
<keyword evidence="2" id="KW-0547">Nucleotide-binding</keyword>
<dbReference type="Pfam" id="PF00005">
    <property type="entry name" value="ABC_tran"/>
    <property type="match status" value="1"/>
</dbReference>
<dbReference type="RefSeq" id="WP_206783055.1">
    <property type="nucleotide sequence ID" value="NZ_JAEMWV010000011.1"/>
</dbReference>
<accession>A0A8I1MJQ8</accession>
<gene>
    <name evidence="5" type="ORF">JF537_18540</name>
</gene>
<dbReference type="InterPro" id="IPR003593">
    <property type="entry name" value="AAA+_ATPase"/>
</dbReference>
<name>A0A8I1MJQ8_9BACI</name>
<evidence type="ECO:0000313" key="5">
    <source>
        <dbReference type="EMBL" id="MBN8253552.1"/>
    </source>
</evidence>
<dbReference type="CDD" id="cd03230">
    <property type="entry name" value="ABC_DR_subfamily_A"/>
    <property type="match status" value="1"/>
</dbReference>
<dbReference type="EMBL" id="JAEMWV010000011">
    <property type="protein sequence ID" value="MBN8253552.1"/>
    <property type="molecule type" value="Genomic_DNA"/>
</dbReference>
<keyword evidence="3 5" id="KW-0067">ATP-binding</keyword>
<dbReference type="SMART" id="SM00382">
    <property type="entry name" value="AAA"/>
    <property type="match status" value="1"/>
</dbReference>
<sequence length="292" mass="32630">MNITVEHVTKTFGEKKALNDLSLSLEANKIYGLLGRNGAGKTTLMQMLAGHITPTDGEVKVEGLSPFENREVLKNICFISENNNFKKKLKIKDFLKVSSLVYPNWSQEVANDLLARFNLNGKMSTKGLSKGMESALGITIGLASQAPLTIFDEPYIGLDASARYLFYDLILEAYQEKPRTIILSTHLIDEVSNLFEQVVVIQKGQKLLHETAENMMNKALHISGKEDVVDAFIKNQNVIHQSVIAGRKSAVLFGGPYNLAEVREHRLTIESINVQQLMVYLTEEKRSGKLYV</sequence>
<feature type="domain" description="ABC transporter" evidence="4">
    <location>
        <begin position="3"/>
        <end position="228"/>
    </location>
</feature>
<dbReference type="GO" id="GO:0005524">
    <property type="term" value="F:ATP binding"/>
    <property type="evidence" value="ECO:0007669"/>
    <property type="project" value="UniProtKB-KW"/>
</dbReference>
<dbReference type="PANTHER" id="PTHR42939:SF1">
    <property type="entry name" value="ABC TRANSPORTER ATP-BINDING PROTEIN ALBC-RELATED"/>
    <property type="match status" value="1"/>
</dbReference>
<dbReference type="SUPFAM" id="SSF52540">
    <property type="entry name" value="P-loop containing nucleoside triphosphate hydrolases"/>
    <property type="match status" value="1"/>
</dbReference>
<comment type="caution">
    <text evidence="5">The sequence shown here is derived from an EMBL/GenBank/DDBJ whole genome shotgun (WGS) entry which is preliminary data.</text>
</comment>
<dbReference type="PROSITE" id="PS50893">
    <property type="entry name" value="ABC_TRANSPORTER_2"/>
    <property type="match status" value="1"/>
</dbReference>
<keyword evidence="1" id="KW-0813">Transport</keyword>
<dbReference type="InterPro" id="IPR027417">
    <property type="entry name" value="P-loop_NTPase"/>
</dbReference>
<dbReference type="Gene3D" id="3.40.50.300">
    <property type="entry name" value="P-loop containing nucleotide triphosphate hydrolases"/>
    <property type="match status" value="1"/>
</dbReference>
<evidence type="ECO:0000256" key="2">
    <source>
        <dbReference type="ARBA" id="ARBA00022741"/>
    </source>
</evidence>
<evidence type="ECO:0000256" key="1">
    <source>
        <dbReference type="ARBA" id="ARBA00022448"/>
    </source>
</evidence>
<proteinExistence type="predicted"/>
<dbReference type="InterPro" id="IPR051782">
    <property type="entry name" value="ABC_Transporter_VariousFunc"/>
</dbReference>
<dbReference type="AlphaFoldDB" id="A0A8I1MJQ8"/>
<evidence type="ECO:0000313" key="6">
    <source>
        <dbReference type="Proteomes" id="UP000664578"/>
    </source>
</evidence>
<dbReference type="Proteomes" id="UP000664578">
    <property type="component" value="Unassembled WGS sequence"/>
</dbReference>